<dbReference type="AlphaFoldDB" id="A0A1R1M722"/>
<keyword evidence="1" id="KW-1133">Transmembrane helix</keyword>
<gene>
    <name evidence="2" type="ORF">CAB88_21670</name>
</gene>
<dbReference type="EMBL" id="CP021061">
    <property type="protein sequence ID" value="ARP59538.1"/>
    <property type="molecule type" value="Genomic_DNA"/>
</dbReference>
<proteinExistence type="predicted"/>
<dbReference type="Proteomes" id="UP000194143">
    <property type="component" value="Chromosome"/>
</dbReference>
<reference evidence="2 3" key="1">
    <citation type="submission" date="2017-04" db="EMBL/GenBank/DDBJ databases">
        <title>Complete Genome Sequence of Bacillus thuringiensis type Strain ATCC 10792.</title>
        <authorList>
            <person name="Oh D.-H."/>
            <person name="Park B.-J."/>
            <person name="Shuai W."/>
            <person name="Chelliah R."/>
        </authorList>
    </citation>
    <scope>NUCLEOTIDE SEQUENCE [LARGE SCALE GENOMIC DNA]</scope>
    <source>
        <strain evidence="2 3">ATCC 10792</strain>
    </source>
</reference>
<keyword evidence="1" id="KW-0812">Transmembrane</keyword>
<feature type="transmembrane region" description="Helical" evidence="1">
    <location>
        <begin position="18"/>
        <end position="37"/>
    </location>
</feature>
<organism evidence="2 3">
    <name type="scientific">Bacillus thuringiensis</name>
    <dbReference type="NCBI Taxonomy" id="1428"/>
    <lineage>
        <taxon>Bacteria</taxon>
        <taxon>Bacillati</taxon>
        <taxon>Bacillota</taxon>
        <taxon>Bacilli</taxon>
        <taxon>Bacillales</taxon>
        <taxon>Bacillaceae</taxon>
        <taxon>Bacillus</taxon>
        <taxon>Bacillus cereus group</taxon>
    </lineage>
</organism>
<evidence type="ECO:0000256" key="1">
    <source>
        <dbReference type="SAM" id="Phobius"/>
    </source>
</evidence>
<keyword evidence="3" id="KW-1185">Reference proteome</keyword>
<protein>
    <submittedName>
        <fullName evidence="2">Uncharacterized protein</fullName>
    </submittedName>
</protein>
<evidence type="ECO:0000313" key="3">
    <source>
        <dbReference type="Proteomes" id="UP000194143"/>
    </source>
</evidence>
<sequence>MNGEVRREEFIMGSTRHFYMFILAFVLVVALTIYLIVDSSWYNTVHPAFLLFMYIGIAVVSFGMRDEMLDRFEK</sequence>
<evidence type="ECO:0000313" key="2">
    <source>
        <dbReference type="EMBL" id="ARP59538.1"/>
    </source>
</evidence>
<keyword evidence="1" id="KW-0472">Membrane</keyword>
<name>A0A1R1M722_BACTU</name>
<feature type="transmembrane region" description="Helical" evidence="1">
    <location>
        <begin position="43"/>
        <end position="64"/>
    </location>
</feature>
<accession>A0A1R1M722</accession>